<sequence>MMKKLFLMFLFGPFFIAYSQKPAKMYFEVRKDSVFYYADNIETYPVSVAFTGQPELDNLRMADPFKSVQVLHPNSVKNKVASFVVNDRKKGWKLKKMPDYFTLAGDATIHTYDAEYVYDLPFRKGKSFNIYQGYNGTFSHQNENSLDFVMPEGTEITAAREGIVIEAVQNNNTGCPNISCANQANYVSIMHSDGTIAQYYHLKQNGVKVKAGDPVKKGDLIALSGNTGWTNGPHLHFVCFLPDPSKPKQKNTLKTLFRTGDGSKSEYLSEKKTYAKQY</sequence>
<dbReference type="PANTHER" id="PTHR21666:SF270">
    <property type="entry name" value="MUREIN HYDROLASE ACTIVATOR ENVC"/>
    <property type="match status" value="1"/>
</dbReference>
<dbReference type="RefSeq" id="WP_307452629.1">
    <property type="nucleotide sequence ID" value="NZ_JAUTAL010000001.1"/>
</dbReference>
<proteinExistence type="predicted"/>
<keyword evidence="4" id="KW-1185">Reference proteome</keyword>
<protein>
    <submittedName>
        <fullName evidence="3">Murein DD-endopeptidase MepM/ murein hydrolase activator NlpD</fullName>
    </submittedName>
</protein>
<reference evidence="3 4" key="1">
    <citation type="submission" date="2023-07" db="EMBL/GenBank/DDBJ databases">
        <title>Functional and genomic diversity of the sorghum phyllosphere microbiome.</title>
        <authorList>
            <person name="Shade A."/>
        </authorList>
    </citation>
    <scope>NUCLEOTIDE SEQUENCE [LARGE SCALE GENOMIC DNA]</scope>
    <source>
        <strain evidence="3 4">SORGH_AS_1064</strain>
    </source>
</reference>
<evidence type="ECO:0000313" key="3">
    <source>
        <dbReference type="EMBL" id="MDQ1098403.1"/>
    </source>
</evidence>
<dbReference type="InterPro" id="IPR011055">
    <property type="entry name" value="Dup_hybrid_motif"/>
</dbReference>
<feature type="signal peptide" evidence="1">
    <location>
        <begin position="1"/>
        <end position="19"/>
    </location>
</feature>
<evidence type="ECO:0000313" key="4">
    <source>
        <dbReference type="Proteomes" id="UP001225072"/>
    </source>
</evidence>
<dbReference type="SUPFAM" id="SSF51261">
    <property type="entry name" value="Duplicated hybrid motif"/>
    <property type="match status" value="1"/>
</dbReference>
<name>A0ABU0TQ64_9FLAO</name>
<dbReference type="GO" id="GO:0016787">
    <property type="term" value="F:hydrolase activity"/>
    <property type="evidence" value="ECO:0007669"/>
    <property type="project" value="UniProtKB-KW"/>
</dbReference>
<gene>
    <name evidence="3" type="ORF">QE404_003550</name>
</gene>
<dbReference type="CDD" id="cd12797">
    <property type="entry name" value="M23_peptidase"/>
    <property type="match status" value="1"/>
</dbReference>
<evidence type="ECO:0000256" key="1">
    <source>
        <dbReference type="SAM" id="SignalP"/>
    </source>
</evidence>
<dbReference type="Pfam" id="PF01551">
    <property type="entry name" value="Peptidase_M23"/>
    <property type="match status" value="1"/>
</dbReference>
<dbReference type="PANTHER" id="PTHR21666">
    <property type="entry name" value="PEPTIDASE-RELATED"/>
    <property type="match status" value="1"/>
</dbReference>
<dbReference type="InterPro" id="IPR016047">
    <property type="entry name" value="M23ase_b-sheet_dom"/>
</dbReference>
<organism evidence="3 4">
    <name type="scientific">Chryseobacterium camelliae</name>
    <dbReference type="NCBI Taxonomy" id="1265445"/>
    <lineage>
        <taxon>Bacteria</taxon>
        <taxon>Pseudomonadati</taxon>
        <taxon>Bacteroidota</taxon>
        <taxon>Flavobacteriia</taxon>
        <taxon>Flavobacteriales</taxon>
        <taxon>Weeksellaceae</taxon>
        <taxon>Chryseobacterium group</taxon>
        <taxon>Chryseobacterium</taxon>
    </lineage>
</organism>
<feature type="chain" id="PRO_5045370730" evidence="1">
    <location>
        <begin position="20"/>
        <end position="278"/>
    </location>
</feature>
<evidence type="ECO:0000259" key="2">
    <source>
        <dbReference type="Pfam" id="PF01551"/>
    </source>
</evidence>
<dbReference type="Gene3D" id="2.70.70.10">
    <property type="entry name" value="Glucose Permease (Domain IIA)"/>
    <property type="match status" value="1"/>
</dbReference>
<dbReference type="Proteomes" id="UP001225072">
    <property type="component" value="Unassembled WGS sequence"/>
</dbReference>
<dbReference type="EMBL" id="JAUTAL010000001">
    <property type="protein sequence ID" value="MDQ1098403.1"/>
    <property type="molecule type" value="Genomic_DNA"/>
</dbReference>
<keyword evidence="1" id="KW-0732">Signal</keyword>
<comment type="caution">
    <text evidence="3">The sequence shown here is derived from an EMBL/GenBank/DDBJ whole genome shotgun (WGS) entry which is preliminary data.</text>
</comment>
<dbReference type="InterPro" id="IPR050570">
    <property type="entry name" value="Cell_wall_metabolism_enzyme"/>
</dbReference>
<feature type="domain" description="M23ase beta-sheet core" evidence="2">
    <location>
        <begin position="143"/>
        <end position="237"/>
    </location>
</feature>
<keyword evidence="3" id="KW-0378">Hydrolase</keyword>
<accession>A0ABU0TQ64</accession>